<feature type="transmembrane region" description="Helical" evidence="7">
    <location>
        <begin position="178"/>
        <end position="200"/>
    </location>
</feature>
<feature type="transmembrane region" description="Helical" evidence="7">
    <location>
        <begin position="311"/>
        <end position="330"/>
    </location>
</feature>
<evidence type="ECO:0000313" key="9">
    <source>
        <dbReference type="EMBL" id="GHO92194.1"/>
    </source>
</evidence>
<accession>A0A8J3IIU3</accession>
<evidence type="ECO:0000256" key="6">
    <source>
        <dbReference type="ARBA" id="ARBA00023136"/>
    </source>
</evidence>
<keyword evidence="10" id="KW-1185">Reference proteome</keyword>
<feature type="transmembrane region" description="Helical" evidence="7">
    <location>
        <begin position="408"/>
        <end position="435"/>
    </location>
</feature>
<feature type="domain" description="Major facilitator superfamily (MFS) profile" evidence="8">
    <location>
        <begin position="25"/>
        <end position="480"/>
    </location>
</feature>
<evidence type="ECO:0000313" key="10">
    <source>
        <dbReference type="Proteomes" id="UP000597444"/>
    </source>
</evidence>
<comment type="caution">
    <text evidence="9">The sequence shown here is derived from an EMBL/GenBank/DDBJ whole genome shotgun (WGS) entry which is preliminary data.</text>
</comment>
<dbReference type="PRINTS" id="PR01036">
    <property type="entry name" value="TCRTETB"/>
</dbReference>
<dbReference type="PROSITE" id="PS00216">
    <property type="entry name" value="SUGAR_TRANSPORT_1"/>
    <property type="match status" value="1"/>
</dbReference>
<dbReference type="PROSITE" id="PS50850">
    <property type="entry name" value="MFS"/>
    <property type="match status" value="1"/>
</dbReference>
<name>A0A8J3IIU3_9CHLR</name>
<evidence type="ECO:0000256" key="5">
    <source>
        <dbReference type="ARBA" id="ARBA00022989"/>
    </source>
</evidence>
<dbReference type="Gene3D" id="1.20.1720.10">
    <property type="entry name" value="Multidrug resistance protein D"/>
    <property type="match status" value="1"/>
</dbReference>
<feature type="transmembrane region" description="Helical" evidence="7">
    <location>
        <begin position="284"/>
        <end position="305"/>
    </location>
</feature>
<dbReference type="PANTHER" id="PTHR42718:SF46">
    <property type="entry name" value="BLR6921 PROTEIN"/>
    <property type="match status" value="1"/>
</dbReference>
<sequence length="480" mass="49987">MKTVSVANKHPDKIGERVISWQWAVAVLVSMAVFLDTVDVSIINVALPHLQQDLKLTTTDLQWVQGAYVLTNAGLQLLGGRAADLFGRRRIFLIGTCLFGLASLICGLAYSGWLLILARGIQGIGAALMFPSAVSILTTTFDEGPERNKALGIFTAVAGAGFSLGLVVGGLLTSFIGWHWVFFVNVPIVVIIVVLSLLLVPESRSASSRQSYDLAGAVTVTAGLLLLVYAITQASNEGATLLKTAVLFFVALVLLTVFILIELRSRAPLMPLHIFRSSALRSANVGFLTLLGSFFGFLFIFTLYLQDVLHYSPIQASLALLPGSLVSILASRYAAPWLLNRVGMKLSCCLGLLCMMSGIALFVQIGASSDYIGVILPTVILTQVGMSIGNTAFSLAGVRGVEATEQGLAAGLQGAVGAAGGGLGLAIVSTVVAAVTATSLHTTNAGPVVAAQLGGLHAGLLTAAVGAAFGVLIALIGIRK</sequence>
<keyword evidence="4 7" id="KW-0812">Transmembrane</keyword>
<evidence type="ECO:0000256" key="7">
    <source>
        <dbReference type="SAM" id="Phobius"/>
    </source>
</evidence>
<keyword evidence="2" id="KW-0813">Transport</keyword>
<proteinExistence type="predicted"/>
<dbReference type="Proteomes" id="UP000597444">
    <property type="component" value="Unassembled WGS sequence"/>
</dbReference>
<evidence type="ECO:0000256" key="4">
    <source>
        <dbReference type="ARBA" id="ARBA00022692"/>
    </source>
</evidence>
<dbReference type="SUPFAM" id="SSF103473">
    <property type="entry name" value="MFS general substrate transporter"/>
    <property type="match status" value="1"/>
</dbReference>
<evidence type="ECO:0000259" key="8">
    <source>
        <dbReference type="PROSITE" id="PS50850"/>
    </source>
</evidence>
<dbReference type="Pfam" id="PF07690">
    <property type="entry name" value="MFS_1"/>
    <property type="match status" value="1"/>
</dbReference>
<feature type="transmembrane region" description="Helical" evidence="7">
    <location>
        <begin position="342"/>
        <end position="365"/>
    </location>
</feature>
<dbReference type="InterPro" id="IPR036259">
    <property type="entry name" value="MFS_trans_sf"/>
</dbReference>
<protein>
    <submittedName>
        <fullName evidence="9">MFS transporter</fullName>
    </submittedName>
</protein>
<dbReference type="InterPro" id="IPR005829">
    <property type="entry name" value="Sugar_transporter_CS"/>
</dbReference>
<gene>
    <name evidence="9" type="ORF">KSF_022420</name>
</gene>
<feature type="transmembrane region" description="Helical" evidence="7">
    <location>
        <begin position="63"/>
        <end position="79"/>
    </location>
</feature>
<keyword evidence="3" id="KW-1003">Cell membrane</keyword>
<organism evidence="9 10">
    <name type="scientific">Reticulibacter mediterranei</name>
    <dbReference type="NCBI Taxonomy" id="2778369"/>
    <lineage>
        <taxon>Bacteria</taxon>
        <taxon>Bacillati</taxon>
        <taxon>Chloroflexota</taxon>
        <taxon>Ktedonobacteria</taxon>
        <taxon>Ktedonobacterales</taxon>
        <taxon>Reticulibacteraceae</taxon>
        <taxon>Reticulibacter</taxon>
    </lineage>
</organism>
<dbReference type="CDD" id="cd17321">
    <property type="entry name" value="MFS_MMR_MDR_like"/>
    <property type="match status" value="1"/>
</dbReference>
<feature type="transmembrane region" description="Helical" evidence="7">
    <location>
        <begin position="21"/>
        <end position="43"/>
    </location>
</feature>
<dbReference type="GO" id="GO:0022857">
    <property type="term" value="F:transmembrane transporter activity"/>
    <property type="evidence" value="ECO:0007669"/>
    <property type="project" value="InterPro"/>
</dbReference>
<feature type="transmembrane region" description="Helical" evidence="7">
    <location>
        <begin position="455"/>
        <end position="478"/>
    </location>
</feature>
<keyword evidence="6 7" id="KW-0472">Membrane</keyword>
<feature type="transmembrane region" description="Helical" evidence="7">
    <location>
        <begin position="371"/>
        <end position="396"/>
    </location>
</feature>
<dbReference type="Gene3D" id="1.20.1250.20">
    <property type="entry name" value="MFS general substrate transporter like domains"/>
    <property type="match status" value="1"/>
</dbReference>
<keyword evidence="5 7" id="KW-1133">Transmembrane helix</keyword>
<dbReference type="PANTHER" id="PTHR42718">
    <property type="entry name" value="MAJOR FACILITATOR SUPERFAMILY MULTIDRUG TRANSPORTER MFSC"/>
    <property type="match status" value="1"/>
</dbReference>
<reference evidence="9" key="1">
    <citation type="submission" date="2020-10" db="EMBL/GenBank/DDBJ databases">
        <title>Taxonomic study of unclassified bacteria belonging to the class Ktedonobacteria.</title>
        <authorList>
            <person name="Yabe S."/>
            <person name="Wang C.M."/>
            <person name="Zheng Y."/>
            <person name="Sakai Y."/>
            <person name="Cavaletti L."/>
            <person name="Monciardini P."/>
            <person name="Donadio S."/>
        </authorList>
    </citation>
    <scope>NUCLEOTIDE SEQUENCE</scope>
    <source>
        <strain evidence="9">ID150040</strain>
    </source>
</reference>
<dbReference type="AlphaFoldDB" id="A0A8J3IIU3"/>
<dbReference type="InterPro" id="IPR011701">
    <property type="entry name" value="MFS"/>
</dbReference>
<feature type="transmembrane region" description="Helical" evidence="7">
    <location>
        <begin position="116"/>
        <end position="138"/>
    </location>
</feature>
<dbReference type="RefSeq" id="WP_220203045.1">
    <property type="nucleotide sequence ID" value="NZ_BNJK01000001.1"/>
</dbReference>
<dbReference type="InterPro" id="IPR020846">
    <property type="entry name" value="MFS_dom"/>
</dbReference>
<evidence type="ECO:0000256" key="2">
    <source>
        <dbReference type="ARBA" id="ARBA00022448"/>
    </source>
</evidence>
<feature type="transmembrane region" description="Helical" evidence="7">
    <location>
        <begin position="91"/>
        <end position="110"/>
    </location>
</feature>
<evidence type="ECO:0000256" key="3">
    <source>
        <dbReference type="ARBA" id="ARBA00022475"/>
    </source>
</evidence>
<feature type="transmembrane region" description="Helical" evidence="7">
    <location>
        <begin position="150"/>
        <end position="172"/>
    </location>
</feature>
<feature type="transmembrane region" description="Helical" evidence="7">
    <location>
        <begin position="244"/>
        <end position="263"/>
    </location>
</feature>
<comment type="subcellular location">
    <subcellularLocation>
        <location evidence="1">Cell membrane</location>
        <topology evidence="1">Multi-pass membrane protein</topology>
    </subcellularLocation>
</comment>
<dbReference type="GO" id="GO:0005886">
    <property type="term" value="C:plasma membrane"/>
    <property type="evidence" value="ECO:0007669"/>
    <property type="project" value="UniProtKB-SubCell"/>
</dbReference>
<dbReference type="EMBL" id="BNJK01000001">
    <property type="protein sequence ID" value="GHO92194.1"/>
    <property type="molecule type" value="Genomic_DNA"/>
</dbReference>
<evidence type="ECO:0000256" key="1">
    <source>
        <dbReference type="ARBA" id="ARBA00004651"/>
    </source>
</evidence>
<feature type="transmembrane region" description="Helical" evidence="7">
    <location>
        <begin position="212"/>
        <end position="232"/>
    </location>
</feature>